<feature type="non-terminal residue" evidence="1">
    <location>
        <position position="1"/>
    </location>
</feature>
<dbReference type="RefSeq" id="WP_005257540.1">
    <property type="nucleotide sequence ID" value="NZ_AJYC02000052.1"/>
</dbReference>
<evidence type="ECO:0000313" key="1">
    <source>
        <dbReference type="EMBL" id="EKT81623.1"/>
    </source>
</evidence>
<gene>
    <name evidence="1" type="ORF">WSS_A16301</name>
</gene>
<reference evidence="1 2" key="1">
    <citation type="journal article" date="2013" name="Genome Announc.">
        <title>Draft Genome Sequence of Rhodococcus opacus Strain M213 Shows a Diverse Catabolic Potential.</title>
        <authorList>
            <person name="Pathak A."/>
            <person name="Green S.J."/>
            <person name="Ogram A."/>
            <person name="Chauhan A."/>
        </authorList>
    </citation>
    <scope>NUCLEOTIDE SEQUENCE [LARGE SCALE GENOMIC DNA]</scope>
    <source>
        <strain evidence="1 2">M213</strain>
    </source>
</reference>
<dbReference type="Proteomes" id="UP000005951">
    <property type="component" value="Unassembled WGS sequence"/>
</dbReference>
<dbReference type="AlphaFoldDB" id="K8XJ51"/>
<accession>K8XJ51</accession>
<name>K8XJ51_RHOOP</name>
<comment type="caution">
    <text evidence="1">The sequence shown here is derived from an EMBL/GenBank/DDBJ whole genome shotgun (WGS) entry which is preliminary data.</text>
</comment>
<proteinExistence type="predicted"/>
<protein>
    <submittedName>
        <fullName evidence="1">Uncharacterized protein</fullName>
    </submittedName>
</protein>
<organism evidence="1 2">
    <name type="scientific">Rhodococcus opacus M213</name>
    <dbReference type="NCBI Taxonomy" id="1129896"/>
    <lineage>
        <taxon>Bacteria</taxon>
        <taxon>Bacillati</taxon>
        <taxon>Actinomycetota</taxon>
        <taxon>Actinomycetes</taxon>
        <taxon>Mycobacteriales</taxon>
        <taxon>Nocardiaceae</taxon>
        <taxon>Rhodococcus</taxon>
    </lineage>
</organism>
<dbReference type="EMBL" id="AJYC02000052">
    <property type="protein sequence ID" value="EKT81623.1"/>
    <property type="molecule type" value="Genomic_DNA"/>
</dbReference>
<sequence length="74" mass="7879">TTTEILETMTGLGAAWPVKGVTVGEHEVRGGGESPIPVTRFGPFPVPTQEIRCAVAKRHNSDTLPGDRVRRPGS</sequence>
<evidence type="ECO:0000313" key="2">
    <source>
        <dbReference type="Proteomes" id="UP000005951"/>
    </source>
</evidence>